<feature type="transmembrane region" description="Helical" evidence="1">
    <location>
        <begin position="66"/>
        <end position="86"/>
    </location>
</feature>
<name>A0A930HKM7_9BACT</name>
<keyword evidence="1" id="KW-1133">Transmembrane helix</keyword>
<sequence length="317" mass="36488">MSIENKSFSELLKASMKSDDTEEWLDIYFTRPVGLAFALLWYRLGVTPNTITILSIFLGVGAGPMFYFQNVWYNIIGIVLLVLANLCDSTDGQLARLTNQRSMKGRCLDGFAGDTWFVSIYLGIVLRIWNQPMPGIDVKWGLFGLALAAIAGIVCHSQQSSLADYYRQIHLYFLKGKAGSELDSYAAEHAIVESLKGKKGVFWDKAFHSNYQHYCKNQEKRTPEFQKLRQELNERYANVEDIPDEWKAKFLQGSRPLMPLTNFLSFNSRAILIYITVLANCPWVYLFIEIVLYTIIYMYMHKRHEDHCKAMRALLNN</sequence>
<reference evidence="2" key="1">
    <citation type="submission" date="2020-04" db="EMBL/GenBank/DDBJ databases">
        <title>Deep metagenomics examines the oral microbiome during advanced dental caries in children, revealing novel taxa and co-occurrences with host molecules.</title>
        <authorList>
            <person name="Baker J.L."/>
            <person name="Morton J.T."/>
            <person name="Dinis M."/>
            <person name="Alvarez R."/>
            <person name="Tran N.C."/>
            <person name="Knight R."/>
            <person name="Edlund A."/>
        </authorList>
    </citation>
    <scope>NUCLEOTIDE SEQUENCE</scope>
    <source>
        <strain evidence="2">JCVI_44_bin.5</strain>
    </source>
</reference>
<comment type="caution">
    <text evidence="2">The sequence shown here is derived from an EMBL/GenBank/DDBJ whole genome shotgun (WGS) entry which is preliminary data.</text>
</comment>
<dbReference type="InterPro" id="IPR000462">
    <property type="entry name" value="CDP-OH_P_trans"/>
</dbReference>
<proteinExistence type="predicted"/>
<dbReference type="GO" id="GO:0016020">
    <property type="term" value="C:membrane"/>
    <property type="evidence" value="ECO:0007669"/>
    <property type="project" value="InterPro"/>
</dbReference>
<dbReference type="Pfam" id="PF01066">
    <property type="entry name" value="CDP-OH_P_transf"/>
    <property type="match status" value="1"/>
</dbReference>
<dbReference type="EMBL" id="JABZSJ010000004">
    <property type="protein sequence ID" value="MBF1383552.1"/>
    <property type="molecule type" value="Genomic_DNA"/>
</dbReference>
<dbReference type="InterPro" id="IPR043130">
    <property type="entry name" value="CDP-OH_PTrfase_TM_dom"/>
</dbReference>
<feature type="transmembrane region" description="Helical" evidence="1">
    <location>
        <begin position="140"/>
        <end position="157"/>
    </location>
</feature>
<evidence type="ECO:0000313" key="2">
    <source>
        <dbReference type="EMBL" id="MBF1383552.1"/>
    </source>
</evidence>
<accession>A0A930HKM7</accession>
<dbReference type="AlphaFoldDB" id="A0A930HKM7"/>
<dbReference type="RefSeq" id="WP_273158326.1">
    <property type="nucleotide sequence ID" value="NZ_CAJPLR010000021.1"/>
</dbReference>
<gene>
    <name evidence="2" type="ORF">HXN26_01640</name>
</gene>
<dbReference type="Proteomes" id="UP000771736">
    <property type="component" value="Unassembled WGS sequence"/>
</dbReference>
<evidence type="ECO:0000313" key="3">
    <source>
        <dbReference type="Proteomes" id="UP000771736"/>
    </source>
</evidence>
<feature type="transmembrane region" description="Helical" evidence="1">
    <location>
        <begin position="40"/>
        <end position="60"/>
    </location>
</feature>
<protein>
    <submittedName>
        <fullName evidence="2">CDP-alcohol phosphatidyltransferase family protein</fullName>
    </submittedName>
</protein>
<keyword evidence="1" id="KW-0812">Transmembrane</keyword>
<dbReference type="GO" id="GO:0016780">
    <property type="term" value="F:phosphotransferase activity, for other substituted phosphate groups"/>
    <property type="evidence" value="ECO:0007669"/>
    <property type="project" value="InterPro"/>
</dbReference>
<feature type="transmembrane region" description="Helical" evidence="1">
    <location>
        <begin position="107"/>
        <end position="128"/>
    </location>
</feature>
<organism evidence="2 3">
    <name type="scientific">Prevotella aurantiaca</name>
    <dbReference type="NCBI Taxonomy" id="596085"/>
    <lineage>
        <taxon>Bacteria</taxon>
        <taxon>Pseudomonadati</taxon>
        <taxon>Bacteroidota</taxon>
        <taxon>Bacteroidia</taxon>
        <taxon>Bacteroidales</taxon>
        <taxon>Prevotellaceae</taxon>
        <taxon>Prevotella</taxon>
    </lineage>
</organism>
<keyword evidence="1" id="KW-0472">Membrane</keyword>
<dbReference type="Gene3D" id="1.20.120.1760">
    <property type="match status" value="1"/>
</dbReference>
<evidence type="ECO:0000256" key="1">
    <source>
        <dbReference type="SAM" id="Phobius"/>
    </source>
</evidence>
<dbReference type="GO" id="GO:0008654">
    <property type="term" value="P:phospholipid biosynthetic process"/>
    <property type="evidence" value="ECO:0007669"/>
    <property type="project" value="InterPro"/>
</dbReference>